<protein>
    <submittedName>
        <fullName evidence="1">Uncharacterized protein</fullName>
    </submittedName>
</protein>
<proteinExistence type="predicted"/>
<accession>A0A8H7S4N1</accession>
<gene>
    <name evidence="1" type="ORF">INT45_002705</name>
</gene>
<dbReference type="AlphaFoldDB" id="A0A8H7S4N1"/>
<dbReference type="Proteomes" id="UP000646827">
    <property type="component" value="Unassembled WGS sequence"/>
</dbReference>
<comment type="caution">
    <text evidence="1">The sequence shown here is derived from an EMBL/GenBank/DDBJ whole genome shotgun (WGS) entry which is preliminary data.</text>
</comment>
<dbReference type="OrthoDB" id="2289822at2759"/>
<evidence type="ECO:0000313" key="2">
    <source>
        <dbReference type="Proteomes" id="UP000646827"/>
    </source>
</evidence>
<organism evidence="1 2">
    <name type="scientific">Circinella minor</name>
    <dbReference type="NCBI Taxonomy" id="1195481"/>
    <lineage>
        <taxon>Eukaryota</taxon>
        <taxon>Fungi</taxon>
        <taxon>Fungi incertae sedis</taxon>
        <taxon>Mucoromycota</taxon>
        <taxon>Mucoromycotina</taxon>
        <taxon>Mucoromycetes</taxon>
        <taxon>Mucorales</taxon>
        <taxon>Lichtheimiaceae</taxon>
        <taxon>Circinella</taxon>
    </lineage>
</organism>
<keyword evidence="2" id="KW-1185">Reference proteome</keyword>
<sequence>MPHYAAFCMERAIGELKRRVHSVRDAGVNSENVVVEIAAIRRRNRLQEPQERKRKTVLASTLANSPKIWGPFSKKSATDMKCVTQLKNFWAIHQDTYNTIIDQHQELETVYGGKNHSFIRIITKVNTDLSWTSSIRPEKHQYFGFIRNIFAHEYNNCQKLLAVVDVAELIENHSLWPYRTRSARLKRCVIQVKNIAGFANRVVGKNGHEYIFWSQLESYKKEPPIDYKLKYLL</sequence>
<reference evidence="1 2" key="1">
    <citation type="submission" date="2020-12" db="EMBL/GenBank/DDBJ databases">
        <title>Metabolic potential, ecology and presence of endohyphal bacteria is reflected in genomic diversity of Mucoromycotina.</title>
        <authorList>
            <person name="Muszewska A."/>
            <person name="Okrasinska A."/>
            <person name="Steczkiewicz K."/>
            <person name="Drgas O."/>
            <person name="Orlowska M."/>
            <person name="Perlinska-Lenart U."/>
            <person name="Aleksandrzak-Piekarczyk T."/>
            <person name="Szatraj K."/>
            <person name="Zielenkiewicz U."/>
            <person name="Pilsyk S."/>
            <person name="Malc E."/>
            <person name="Mieczkowski P."/>
            <person name="Kruszewska J.S."/>
            <person name="Biernat P."/>
            <person name="Pawlowska J."/>
        </authorList>
    </citation>
    <scope>NUCLEOTIDE SEQUENCE [LARGE SCALE GENOMIC DNA]</scope>
    <source>
        <strain evidence="1 2">CBS 142.35</strain>
    </source>
</reference>
<name>A0A8H7S4N1_9FUNG</name>
<dbReference type="EMBL" id="JAEPRB010000102">
    <property type="protein sequence ID" value="KAG2221667.1"/>
    <property type="molecule type" value="Genomic_DNA"/>
</dbReference>
<evidence type="ECO:0000313" key="1">
    <source>
        <dbReference type="EMBL" id="KAG2221667.1"/>
    </source>
</evidence>